<sequence>MPLDVEMPSAVRYLVPGAVAGLAAFAFSRVMIEPLIGVAVDYEGQREHVEAELTGEHGHGHELFTRAVQENFGAAVGIVVFGIVMGVLFAVAHNVIRTILKRRGFAPDPTGLALLLSLGMFVAIAFVPGLKYPANPPTVGLDETTGVRSSTFLTMTALSVMAACIAVAAGLALARSWGLWRAVALAVGGYAVVMLGVMMVLPGFDEVPLPIAGPDGLLLDGFPAAVLADFRMYTMLNQALMWLVIGVVTAVLIAAWRRVEKESASFV</sequence>
<dbReference type="Proteomes" id="UP000466681">
    <property type="component" value="Chromosome"/>
</dbReference>
<evidence type="ECO:0000313" key="3">
    <source>
        <dbReference type="Proteomes" id="UP000466681"/>
    </source>
</evidence>
<dbReference type="EMBL" id="AP022560">
    <property type="protein sequence ID" value="BBX04604.1"/>
    <property type="molecule type" value="Genomic_DNA"/>
</dbReference>
<organism evidence="2 3">
    <name type="scientific">Mycolicibacterium moriokaense</name>
    <dbReference type="NCBI Taxonomy" id="39691"/>
    <lineage>
        <taxon>Bacteria</taxon>
        <taxon>Bacillati</taxon>
        <taxon>Actinomycetota</taxon>
        <taxon>Actinomycetes</taxon>
        <taxon>Mycobacteriales</taxon>
        <taxon>Mycobacteriaceae</taxon>
        <taxon>Mycolicibacterium</taxon>
    </lineage>
</organism>
<feature type="transmembrane region" description="Helical" evidence="1">
    <location>
        <begin position="179"/>
        <end position="201"/>
    </location>
</feature>
<keyword evidence="3" id="KW-1185">Reference proteome</keyword>
<dbReference type="InterPro" id="IPR012666">
    <property type="entry name" value="CbtA_put"/>
</dbReference>
<evidence type="ECO:0008006" key="4">
    <source>
        <dbReference type="Google" id="ProtNLM"/>
    </source>
</evidence>
<evidence type="ECO:0000313" key="2">
    <source>
        <dbReference type="EMBL" id="BBX04604.1"/>
    </source>
</evidence>
<feature type="transmembrane region" description="Helical" evidence="1">
    <location>
        <begin position="152"/>
        <end position="172"/>
    </location>
</feature>
<proteinExistence type="predicted"/>
<reference evidence="2 3" key="1">
    <citation type="journal article" date="2019" name="Emerg. Microbes Infect.">
        <title>Comprehensive subspecies identification of 175 nontuberculous mycobacteria species based on 7547 genomic profiles.</title>
        <authorList>
            <person name="Matsumoto Y."/>
            <person name="Kinjo T."/>
            <person name="Motooka D."/>
            <person name="Nabeya D."/>
            <person name="Jung N."/>
            <person name="Uechi K."/>
            <person name="Horii T."/>
            <person name="Iida T."/>
            <person name="Fujita J."/>
            <person name="Nakamura S."/>
        </authorList>
    </citation>
    <scope>NUCLEOTIDE SEQUENCE [LARGE SCALE GENOMIC DNA]</scope>
    <source>
        <strain evidence="2 3">JCM 6375</strain>
    </source>
</reference>
<keyword evidence="1" id="KW-1133">Transmembrane helix</keyword>
<feature type="transmembrane region" description="Helical" evidence="1">
    <location>
        <begin position="239"/>
        <end position="256"/>
    </location>
</feature>
<dbReference type="AlphaFoldDB" id="A0AAD1HGP7"/>
<evidence type="ECO:0000256" key="1">
    <source>
        <dbReference type="SAM" id="Phobius"/>
    </source>
</evidence>
<gene>
    <name evidence="2" type="ORF">MMOR_55400</name>
</gene>
<feature type="transmembrane region" description="Helical" evidence="1">
    <location>
        <begin position="112"/>
        <end position="132"/>
    </location>
</feature>
<feature type="transmembrane region" description="Helical" evidence="1">
    <location>
        <begin position="72"/>
        <end position="91"/>
    </location>
</feature>
<protein>
    <recommendedName>
        <fullName evidence="4">Cobalt transporter</fullName>
    </recommendedName>
</protein>
<dbReference type="KEGG" id="mmor:MMOR_55400"/>
<dbReference type="Pfam" id="PF09490">
    <property type="entry name" value="CbtA"/>
    <property type="match status" value="1"/>
</dbReference>
<name>A0AAD1HGP7_9MYCO</name>
<feature type="transmembrane region" description="Helical" evidence="1">
    <location>
        <begin position="12"/>
        <end position="32"/>
    </location>
</feature>
<keyword evidence="1" id="KW-0812">Transmembrane</keyword>
<keyword evidence="1" id="KW-0472">Membrane</keyword>
<accession>A0AAD1HGP7</accession>